<dbReference type="InterPro" id="IPR000835">
    <property type="entry name" value="HTH_MarR-typ"/>
</dbReference>
<protein>
    <submittedName>
        <fullName evidence="2">MarR family transcriptional regulator</fullName>
    </submittedName>
</protein>
<dbReference type="SUPFAM" id="SSF46785">
    <property type="entry name" value="Winged helix' DNA-binding domain"/>
    <property type="match status" value="1"/>
</dbReference>
<feature type="domain" description="HTH marR-type" evidence="1">
    <location>
        <begin position="8"/>
        <end position="140"/>
    </location>
</feature>
<evidence type="ECO:0000313" key="3">
    <source>
        <dbReference type="Proteomes" id="UP001325479"/>
    </source>
</evidence>
<dbReference type="Gene3D" id="1.10.10.10">
    <property type="entry name" value="Winged helix-like DNA-binding domain superfamily/Winged helix DNA-binding domain"/>
    <property type="match status" value="1"/>
</dbReference>
<dbReference type="Pfam" id="PF12802">
    <property type="entry name" value="MarR_2"/>
    <property type="match status" value="1"/>
</dbReference>
<organism evidence="2 3">
    <name type="scientific">Paraburkholderia kururiensis</name>
    <dbReference type="NCBI Taxonomy" id="984307"/>
    <lineage>
        <taxon>Bacteria</taxon>
        <taxon>Pseudomonadati</taxon>
        <taxon>Pseudomonadota</taxon>
        <taxon>Betaproteobacteria</taxon>
        <taxon>Burkholderiales</taxon>
        <taxon>Burkholderiaceae</taxon>
        <taxon>Paraburkholderia</taxon>
    </lineage>
</organism>
<dbReference type="PANTHER" id="PTHR33164">
    <property type="entry name" value="TRANSCRIPTIONAL REGULATOR, MARR FAMILY"/>
    <property type="match status" value="1"/>
</dbReference>
<name>A0ABZ0WL85_9BURK</name>
<proteinExistence type="predicted"/>
<evidence type="ECO:0000259" key="1">
    <source>
        <dbReference type="PROSITE" id="PS50995"/>
    </source>
</evidence>
<dbReference type="InterPro" id="IPR039422">
    <property type="entry name" value="MarR/SlyA-like"/>
</dbReference>
<reference evidence="2 3" key="1">
    <citation type="submission" date="2023-12" db="EMBL/GenBank/DDBJ databases">
        <title>Genome sequencing and assembly of bacterial species from a model synthetic community.</title>
        <authorList>
            <person name="Hogle S.L."/>
        </authorList>
    </citation>
    <scope>NUCLEOTIDE SEQUENCE [LARGE SCALE GENOMIC DNA]</scope>
    <source>
        <strain evidence="2 3">HAMBI 2494</strain>
    </source>
</reference>
<dbReference type="PANTHER" id="PTHR33164:SF105">
    <property type="entry name" value="TRANSCRIPTIONAL REPRESSOR PROTEIN-RELATED"/>
    <property type="match status" value="1"/>
</dbReference>
<gene>
    <name evidence="2" type="ORF">U0042_29400</name>
</gene>
<dbReference type="EMBL" id="CP139965">
    <property type="protein sequence ID" value="WQD78078.1"/>
    <property type="molecule type" value="Genomic_DNA"/>
</dbReference>
<dbReference type="InterPro" id="IPR036388">
    <property type="entry name" value="WH-like_DNA-bd_sf"/>
</dbReference>
<accession>A0ABZ0WL85</accession>
<dbReference type="PROSITE" id="PS50995">
    <property type="entry name" value="HTH_MARR_2"/>
    <property type="match status" value="1"/>
</dbReference>
<dbReference type="Proteomes" id="UP001325479">
    <property type="component" value="Chromosome"/>
</dbReference>
<keyword evidence="3" id="KW-1185">Reference proteome</keyword>
<dbReference type="RefSeq" id="WP_114811276.1">
    <property type="nucleotide sequence ID" value="NZ_CP139965.1"/>
</dbReference>
<sequence length="144" mass="16089">MSHADCLDESHGFAMRQAARYLAKLYERHLKAAALTPTQFAILARLSQGATLTFCELADALLLDRTTLVRAVSALRRARLVRAEAAGDDARTLHFALTDEGKAAHRAARPLWDAAQQELERDFGRERAESLRHELVELAKLGRR</sequence>
<evidence type="ECO:0000313" key="2">
    <source>
        <dbReference type="EMBL" id="WQD78078.1"/>
    </source>
</evidence>
<dbReference type="InterPro" id="IPR036390">
    <property type="entry name" value="WH_DNA-bd_sf"/>
</dbReference>
<dbReference type="SMART" id="SM00347">
    <property type="entry name" value="HTH_MARR"/>
    <property type="match status" value="1"/>
</dbReference>